<evidence type="ECO:0000313" key="2">
    <source>
        <dbReference type="EMBL" id="GGH79221.1"/>
    </source>
</evidence>
<reference evidence="3" key="1">
    <citation type="journal article" date="2019" name="Int. J. Syst. Evol. Microbiol.">
        <title>The Global Catalogue of Microorganisms (GCM) 10K type strain sequencing project: providing services to taxonomists for standard genome sequencing and annotation.</title>
        <authorList>
            <consortium name="The Broad Institute Genomics Platform"/>
            <consortium name="The Broad Institute Genome Sequencing Center for Infectious Disease"/>
            <person name="Wu L."/>
            <person name="Ma J."/>
        </authorList>
    </citation>
    <scope>NUCLEOTIDE SEQUENCE [LARGE SCALE GENOMIC DNA]</scope>
    <source>
        <strain evidence="3">CGMCC 1.14966</strain>
    </source>
</reference>
<dbReference type="Proteomes" id="UP000637774">
    <property type="component" value="Unassembled WGS sequence"/>
</dbReference>
<feature type="transmembrane region" description="Helical" evidence="1">
    <location>
        <begin position="38"/>
        <end position="57"/>
    </location>
</feature>
<keyword evidence="1" id="KW-0812">Transmembrane</keyword>
<feature type="transmembrane region" description="Helical" evidence="1">
    <location>
        <begin position="82"/>
        <end position="104"/>
    </location>
</feature>
<name>A0ABQ1ZWU9_9BACT</name>
<protein>
    <submittedName>
        <fullName evidence="2">Transporter</fullName>
    </submittedName>
</protein>
<dbReference type="Pfam" id="PF20398">
    <property type="entry name" value="DUF6691"/>
    <property type="match status" value="1"/>
</dbReference>
<feature type="transmembrane region" description="Helical" evidence="1">
    <location>
        <begin position="110"/>
        <end position="132"/>
    </location>
</feature>
<dbReference type="InterPro" id="IPR046513">
    <property type="entry name" value="DUF6691"/>
</dbReference>
<accession>A0ABQ1ZWU9</accession>
<gene>
    <name evidence="2" type="ORF">GCM10011495_02620</name>
</gene>
<organism evidence="2 3">
    <name type="scientific">Hymenobacter frigidus</name>
    <dbReference type="NCBI Taxonomy" id="1524095"/>
    <lineage>
        <taxon>Bacteria</taxon>
        <taxon>Pseudomonadati</taxon>
        <taxon>Bacteroidota</taxon>
        <taxon>Cytophagia</taxon>
        <taxon>Cytophagales</taxon>
        <taxon>Hymenobacteraceae</taxon>
        <taxon>Hymenobacter</taxon>
    </lineage>
</organism>
<comment type="caution">
    <text evidence="2">The sequence shown here is derived from an EMBL/GenBank/DDBJ whole genome shotgun (WGS) entry which is preliminary data.</text>
</comment>
<evidence type="ECO:0000313" key="3">
    <source>
        <dbReference type="Proteomes" id="UP000637774"/>
    </source>
</evidence>
<keyword evidence="1" id="KW-1133">Transmembrane helix</keyword>
<proteinExistence type="predicted"/>
<evidence type="ECO:0000256" key="1">
    <source>
        <dbReference type="SAM" id="Phobius"/>
    </source>
</evidence>
<dbReference type="EMBL" id="BMGY01000002">
    <property type="protein sequence ID" value="GGH79221.1"/>
    <property type="molecule type" value="Genomic_DNA"/>
</dbReference>
<keyword evidence="3" id="KW-1185">Reference proteome</keyword>
<keyword evidence="1" id="KW-0472">Membrane</keyword>
<dbReference type="RefSeq" id="WP_188560212.1">
    <property type="nucleotide sequence ID" value="NZ_BMGY01000002.1"/>
</dbReference>
<sequence>MKNGKYLVLGALFGIILTKSEVISWWRIQEMFRFQSFHMYGVIGSAVVVGMISIQLIKRNRLKTINGEEISIADKKYSHGTWIGGTIFGLGWALTGACPGPLFAQLGSGVGMGAVLVMILAALAGTWTYSALREKLPR</sequence>